<reference evidence="2" key="2">
    <citation type="submission" date="2015-06" db="UniProtKB">
        <authorList>
            <consortium name="EnsemblPlants"/>
        </authorList>
    </citation>
    <scope>IDENTIFICATION</scope>
    <source>
        <strain evidence="2">DM1-3 516 R44</strain>
    </source>
</reference>
<keyword evidence="3" id="KW-1185">Reference proteome</keyword>
<dbReference type="PROSITE" id="PS50878">
    <property type="entry name" value="RT_POL"/>
    <property type="match status" value="1"/>
</dbReference>
<accession>M1CTB8</accession>
<dbReference type="SUPFAM" id="SSF56672">
    <property type="entry name" value="DNA/RNA polymerases"/>
    <property type="match status" value="1"/>
</dbReference>
<dbReference type="InterPro" id="IPR052343">
    <property type="entry name" value="Retrotransposon-Effector_Assoc"/>
</dbReference>
<dbReference type="PANTHER" id="PTHR46890:SF48">
    <property type="entry name" value="RNA-DIRECTED DNA POLYMERASE"/>
    <property type="match status" value="1"/>
</dbReference>
<dbReference type="EnsemblPlants" id="PGSC0003DMT400074190">
    <property type="protein sequence ID" value="PGSC0003DMT400074190"/>
    <property type="gene ID" value="PGSC0003DMG401028834"/>
</dbReference>
<dbReference type="PaxDb" id="4113-PGSC0003DMT400074190"/>
<dbReference type="CDD" id="cd01650">
    <property type="entry name" value="RT_nLTR_like"/>
    <property type="match status" value="1"/>
</dbReference>
<evidence type="ECO:0000313" key="3">
    <source>
        <dbReference type="Proteomes" id="UP000011115"/>
    </source>
</evidence>
<dbReference type="Pfam" id="PF00078">
    <property type="entry name" value="RVT_1"/>
    <property type="match status" value="1"/>
</dbReference>
<dbReference type="InterPro" id="IPR043502">
    <property type="entry name" value="DNA/RNA_pol_sf"/>
</dbReference>
<feature type="domain" description="Reverse transcriptase" evidence="1">
    <location>
        <begin position="4"/>
        <end position="193"/>
    </location>
</feature>
<protein>
    <submittedName>
        <fullName evidence="2">RNA-directed DNA polymerase (Reverse transcriptase)</fullName>
    </submittedName>
</protein>
<dbReference type="HOGENOM" id="CLU_000680_6_1_1"/>
<organism evidence="2 3">
    <name type="scientific">Solanum tuberosum</name>
    <name type="common">Potato</name>
    <dbReference type="NCBI Taxonomy" id="4113"/>
    <lineage>
        <taxon>Eukaryota</taxon>
        <taxon>Viridiplantae</taxon>
        <taxon>Streptophyta</taxon>
        <taxon>Embryophyta</taxon>
        <taxon>Tracheophyta</taxon>
        <taxon>Spermatophyta</taxon>
        <taxon>Magnoliopsida</taxon>
        <taxon>eudicotyledons</taxon>
        <taxon>Gunneridae</taxon>
        <taxon>Pentapetalae</taxon>
        <taxon>asterids</taxon>
        <taxon>lamiids</taxon>
        <taxon>Solanales</taxon>
        <taxon>Solanaceae</taxon>
        <taxon>Solanoideae</taxon>
        <taxon>Solaneae</taxon>
        <taxon>Solanum</taxon>
    </lineage>
</organism>
<evidence type="ECO:0000313" key="2">
    <source>
        <dbReference type="EnsemblPlants" id="PGSC0003DMT400074190"/>
    </source>
</evidence>
<dbReference type="InterPro" id="IPR000477">
    <property type="entry name" value="RT_dom"/>
</dbReference>
<sequence>MVQAFFCGQQLPRFITHTNLVLLPKKEQVCNFTDLRPLILSTFANKIISRVLHERITRWLPLIISRNQLGFMKGRSITENIFLAQEIIRNINRRKKNHNVVVKLDMAKAYDRVSWIYLLKVMRRFGFFETIIDMVWRLISNNWYSVLVNGKSFGFFQSSRGVKQGDPLSPNLFIIVVEVLSRGLNKMNEEGRV</sequence>
<name>M1CTB8_SOLTU</name>
<dbReference type="PANTHER" id="PTHR46890">
    <property type="entry name" value="NON-LTR RETROLELEMENT REVERSE TRANSCRIPTASE-LIKE PROTEIN-RELATED"/>
    <property type="match status" value="1"/>
</dbReference>
<dbReference type="eggNOG" id="KOG1075">
    <property type="taxonomic scope" value="Eukaryota"/>
</dbReference>
<proteinExistence type="predicted"/>
<dbReference type="InParanoid" id="M1CTB8"/>
<reference evidence="3" key="1">
    <citation type="journal article" date="2011" name="Nature">
        <title>Genome sequence and analysis of the tuber crop potato.</title>
        <authorList>
            <consortium name="The Potato Genome Sequencing Consortium"/>
        </authorList>
    </citation>
    <scope>NUCLEOTIDE SEQUENCE [LARGE SCALE GENOMIC DNA]</scope>
    <source>
        <strain evidence="3">cv. DM1-3 516 R44</strain>
    </source>
</reference>
<evidence type="ECO:0000259" key="1">
    <source>
        <dbReference type="PROSITE" id="PS50878"/>
    </source>
</evidence>
<dbReference type="AlphaFoldDB" id="M1CTB8"/>
<dbReference type="Proteomes" id="UP000011115">
    <property type="component" value="Unassembled WGS sequence"/>
</dbReference>
<dbReference type="Gramene" id="PGSC0003DMT400074190">
    <property type="protein sequence ID" value="PGSC0003DMT400074190"/>
    <property type="gene ID" value="PGSC0003DMG401028834"/>
</dbReference>
<dbReference type="OMA" id="INGESCG"/>
<dbReference type="STRING" id="4113.M1CTB8"/>